<keyword evidence="3" id="KW-1185">Reference proteome</keyword>
<reference evidence="2 3" key="1">
    <citation type="submission" date="2019-02" db="EMBL/GenBank/DDBJ databases">
        <title>Deep-cultivation of Planctomycetes and their phenomic and genomic characterization uncovers novel biology.</title>
        <authorList>
            <person name="Wiegand S."/>
            <person name="Jogler M."/>
            <person name="Boedeker C."/>
            <person name="Pinto D."/>
            <person name="Vollmers J."/>
            <person name="Rivas-Marin E."/>
            <person name="Kohn T."/>
            <person name="Peeters S.H."/>
            <person name="Heuer A."/>
            <person name="Rast P."/>
            <person name="Oberbeckmann S."/>
            <person name="Bunk B."/>
            <person name="Jeske O."/>
            <person name="Meyerdierks A."/>
            <person name="Storesund J.E."/>
            <person name="Kallscheuer N."/>
            <person name="Luecker S."/>
            <person name="Lage O.M."/>
            <person name="Pohl T."/>
            <person name="Merkel B.J."/>
            <person name="Hornburger P."/>
            <person name="Mueller R.-W."/>
            <person name="Bruemmer F."/>
            <person name="Labrenz M."/>
            <person name="Spormann A.M."/>
            <person name="Op Den Camp H."/>
            <person name="Overmann J."/>
            <person name="Amann R."/>
            <person name="Jetten M.S.M."/>
            <person name="Mascher T."/>
            <person name="Medema M.H."/>
            <person name="Devos D.P."/>
            <person name="Kaster A.-K."/>
            <person name="Ovreas L."/>
            <person name="Rohde M."/>
            <person name="Galperin M.Y."/>
            <person name="Jogler C."/>
        </authorList>
    </citation>
    <scope>NUCLEOTIDE SEQUENCE [LARGE SCALE GENOMIC DNA]</scope>
    <source>
        <strain evidence="2 3">Pla52o</strain>
    </source>
</reference>
<evidence type="ECO:0000313" key="2">
    <source>
        <dbReference type="EMBL" id="TWU24910.1"/>
    </source>
</evidence>
<dbReference type="RefSeq" id="WP_146593639.1">
    <property type="nucleotide sequence ID" value="NZ_SJPT01000002.1"/>
</dbReference>
<proteinExistence type="predicted"/>
<dbReference type="EMBL" id="SJPT01000002">
    <property type="protein sequence ID" value="TWU24910.1"/>
    <property type="molecule type" value="Genomic_DNA"/>
</dbReference>
<dbReference type="Proteomes" id="UP000316304">
    <property type="component" value="Unassembled WGS sequence"/>
</dbReference>
<dbReference type="AlphaFoldDB" id="A0A5C6CJY1"/>
<sequence>MFYLMILAVAASRFLPHPPNVACVAALGLFAGSYLSGRRAYLVPIAVMGLSDLVGHTLGIPGLGFYSPAAMALVYLGIAASVPIGRMLRNASGKSRLWKVPAASLAASGVFFLLSNFGLLVAGWYPMTVAGVTACYVNAIPFFGYTIAGDLCFSVVVFGAWELSQSRLRLPAVAQA</sequence>
<name>A0A5C6CJY1_9BACT</name>
<gene>
    <name evidence="2" type="ORF">Pla52o_12070</name>
</gene>
<keyword evidence="1" id="KW-0472">Membrane</keyword>
<feature type="transmembrane region" description="Helical" evidence="1">
    <location>
        <begin position="65"/>
        <end position="84"/>
    </location>
</feature>
<comment type="caution">
    <text evidence="2">The sequence shown here is derived from an EMBL/GenBank/DDBJ whole genome shotgun (WGS) entry which is preliminary data.</text>
</comment>
<dbReference type="Pfam" id="PF20221">
    <property type="entry name" value="DUF6580"/>
    <property type="match status" value="1"/>
</dbReference>
<keyword evidence="1" id="KW-0812">Transmembrane</keyword>
<accession>A0A5C6CJY1</accession>
<feature type="transmembrane region" description="Helical" evidence="1">
    <location>
        <begin position="139"/>
        <end position="161"/>
    </location>
</feature>
<protein>
    <recommendedName>
        <fullName evidence="4">Rod shape-determining protein MreD</fullName>
    </recommendedName>
</protein>
<evidence type="ECO:0000313" key="3">
    <source>
        <dbReference type="Proteomes" id="UP000316304"/>
    </source>
</evidence>
<dbReference type="OrthoDB" id="9806699at2"/>
<dbReference type="InterPro" id="IPR046487">
    <property type="entry name" value="DUF6580"/>
</dbReference>
<evidence type="ECO:0000256" key="1">
    <source>
        <dbReference type="SAM" id="Phobius"/>
    </source>
</evidence>
<evidence type="ECO:0008006" key="4">
    <source>
        <dbReference type="Google" id="ProtNLM"/>
    </source>
</evidence>
<organism evidence="2 3">
    <name type="scientific">Novipirellula galeiformis</name>
    <dbReference type="NCBI Taxonomy" id="2528004"/>
    <lineage>
        <taxon>Bacteria</taxon>
        <taxon>Pseudomonadati</taxon>
        <taxon>Planctomycetota</taxon>
        <taxon>Planctomycetia</taxon>
        <taxon>Pirellulales</taxon>
        <taxon>Pirellulaceae</taxon>
        <taxon>Novipirellula</taxon>
    </lineage>
</organism>
<feature type="transmembrane region" description="Helical" evidence="1">
    <location>
        <begin position="105"/>
        <end position="127"/>
    </location>
</feature>
<keyword evidence="1" id="KW-1133">Transmembrane helix</keyword>